<evidence type="ECO:0000256" key="1">
    <source>
        <dbReference type="ARBA" id="ARBA00008690"/>
    </source>
</evidence>
<dbReference type="RefSeq" id="XP_008229224.1">
    <property type="nucleotide sequence ID" value="XM_008231002.2"/>
</dbReference>
<dbReference type="PANTHER" id="PTHR33155:SF9">
    <property type="entry name" value="FANTASTIC FOUR-LIKE PROTEIN (DUF3049)"/>
    <property type="match status" value="1"/>
</dbReference>
<feature type="compositionally biased region" description="Basic and acidic residues" evidence="2">
    <location>
        <begin position="363"/>
        <end position="373"/>
    </location>
</feature>
<feature type="region of interest" description="Disordered" evidence="2">
    <location>
        <begin position="317"/>
        <end position="373"/>
    </location>
</feature>
<comment type="similarity">
    <text evidence="1">Belongs to the fantastic four family.</text>
</comment>
<protein>
    <submittedName>
        <fullName evidence="5">Uncharacterized protein LOC103328597</fullName>
    </submittedName>
</protein>
<feature type="domain" description="FAF" evidence="3">
    <location>
        <begin position="261"/>
        <end position="313"/>
    </location>
</feature>
<dbReference type="Proteomes" id="UP000694861">
    <property type="component" value="Linkage group LG1"/>
</dbReference>
<evidence type="ECO:0000256" key="2">
    <source>
        <dbReference type="SAM" id="MobiDB-lite"/>
    </source>
</evidence>
<feature type="compositionally biased region" description="Polar residues" evidence="2">
    <location>
        <begin position="160"/>
        <end position="179"/>
    </location>
</feature>
<dbReference type="InterPro" id="IPR046431">
    <property type="entry name" value="FAF_dom"/>
</dbReference>
<sequence length="373" mass="42574">MPDPVPLSLHHQNLISYISFWNYPLFVSFVSSILERRETERQRERGVRTAENKAMAACGSLQHIFENPKLPENPTTLLESFSSPWNQIKPLNKSLSIPPENSSSVTEIFGELHFKENICSHLMSSSSSSPSLVDFDAPQPKIEKEEESNFGNKNEEENNYQKSPSKESFPSTPRSSNYNRSHKSSDSFSSMNSESLQLCTEGLGFESSDEVEDLIKTSDQDNWRINMQEEKVSFAKQYFPISEMNGCGGESRRSRTSVGGFPPPISCISKSGKPWVCFKSYRQDGRFVLKEIRIPTQEFLHAYREDGRLKLHFVMPDDEILDEENEEDDDVLDDEEEEEEIEDDDDHEDHLHADDANGINEGNEPKTTNDEVL</sequence>
<feature type="region of interest" description="Disordered" evidence="2">
    <location>
        <begin position="142"/>
        <end position="189"/>
    </location>
</feature>
<dbReference type="PANTHER" id="PTHR33155">
    <property type="entry name" value="FANTASTIC FOUR-LIKE PROTEIN (DUF3049)"/>
    <property type="match status" value="1"/>
</dbReference>
<evidence type="ECO:0000259" key="3">
    <source>
        <dbReference type="Pfam" id="PF11250"/>
    </source>
</evidence>
<dbReference type="InterPro" id="IPR021410">
    <property type="entry name" value="FAF"/>
</dbReference>
<gene>
    <name evidence="5" type="primary">LOC103328597</name>
</gene>
<reference evidence="4" key="1">
    <citation type="journal article" date="2012" name="Nat. Commun.">
        <title>The genome of Prunus mume.</title>
        <authorList>
            <person name="Zhang Q."/>
            <person name="Chen W."/>
            <person name="Sun L."/>
            <person name="Zhao F."/>
            <person name="Huang B."/>
            <person name="Yang W."/>
            <person name="Tao Y."/>
            <person name="Wang J."/>
            <person name="Yuan Z."/>
            <person name="Fan G."/>
            <person name="Xing Z."/>
            <person name="Han C."/>
            <person name="Pan H."/>
            <person name="Zhong X."/>
            <person name="Shi W."/>
            <person name="Liang X."/>
            <person name="Du D."/>
            <person name="Sun F."/>
            <person name="Xu Z."/>
            <person name="Hao R."/>
            <person name="Lv T."/>
            <person name="Lv Y."/>
            <person name="Zheng Z."/>
            <person name="Sun M."/>
            <person name="Luo L."/>
            <person name="Cai M."/>
            <person name="Gao Y."/>
            <person name="Wang J."/>
            <person name="Yin Y."/>
            <person name="Xu X."/>
            <person name="Cheng T."/>
            <person name="Wang J."/>
        </authorList>
    </citation>
    <scope>NUCLEOTIDE SEQUENCE [LARGE SCALE GENOMIC DNA]</scope>
</reference>
<proteinExistence type="inferred from homology"/>
<accession>A0ABM0NSM3</accession>
<name>A0ABM0NSM3_PRUMU</name>
<feature type="compositionally biased region" description="Acidic residues" evidence="2">
    <location>
        <begin position="317"/>
        <end position="347"/>
    </location>
</feature>
<dbReference type="GeneID" id="103328597"/>
<organism evidence="4 5">
    <name type="scientific">Prunus mume</name>
    <name type="common">Japanese apricot</name>
    <name type="synonym">Armeniaca mume</name>
    <dbReference type="NCBI Taxonomy" id="102107"/>
    <lineage>
        <taxon>Eukaryota</taxon>
        <taxon>Viridiplantae</taxon>
        <taxon>Streptophyta</taxon>
        <taxon>Embryophyta</taxon>
        <taxon>Tracheophyta</taxon>
        <taxon>Spermatophyta</taxon>
        <taxon>Magnoliopsida</taxon>
        <taxon>eudicotyledons</taxon>
        <taxon>Gunneridae</taxon>
        <taxon>Pentapetalae</taxon>
        <taxon>rosids</taxon>
        <taxon>fabids</taxon>
        <taxon>Rosales</taxon>
        <taxon>Rosaceae</taxon>
        <taxon>Amygdaloideae</taxon>
        <taxon>Amygdaleae</taxon>
        <taxon>Prunus</taxon>
    </lineage>
</organism>
<reference evidence="5" key="2">
    <citation type="submission" date="2025-08" db="UniProtKB">
        <authorList>
            <consortium name="RefSeq"/>
        </authorList>
    </citation>
    <scope>IDENTIFICATION</scope>
</reference>
<evidence type="ECO:0000313" key="4">
    <source>
        <dbReference type="Proteomes" id="UP000694861"/>
    </source>
</evidence>
<dbReference type="Pfam" id="PF11250">
    <property type="entry name" value="FAF"/>
    <property type="match status" value="1"/>
</dbReference>
<keyword evidence="4" id="KW-1185">Reference proteome</keyword>
<evidence type="ECO:0000313" key="5">
    <source>
        <dbReference type="RefSeq" id="XP_008229224.1"/>
    </source>
</evidence>